<feature type="chain" id="PRO_5004893079" evidence="1">
    <location>
        <begin position="22"/>
        <end position="164"/>
    </location>
</feature>
<dbReference type="HOGENOM" id="CLU_1618974_0_0_1"/>
<keyword evidence="3" id="KW-1185">Reference proteome</keyword>
<proteinExistence type="predicted"/>
<sequence>MPSFAQTTFFSLAVAVASVAASPVAAAIAPATLAARDVDVCWGPKSNGTDHGWAAQGFCGYNVHKEASYAAPVALIGNGVSVNVTTKTHLTYGPLHCCNTCRPDQGCIGWQINSNCECVRWYAGATIPTDVNFGVHGGPYTNKSGKFHPVPNINAVFLGNATTA</sequence>
<dbReference type="AlphaFoldDB" id="W7HNA2"/>
<evidence type="ECO:0000313" key="2">
    <source>
        <dbReference type="EMBL" id="EWC45496.1"/>
    </source>
</evidence>
<feature type="signal peptide" evidence="1">
    <location>
        <begin position="1"/>
        <end position="21"/>
    </location>
</feature>
<evidence type="ECO:0000256" key="1">
    <source>
        <dbReference type="SAM" id="SignalP"/>
    </source>
</evidence>
<dbReference type="OrthoDB" id="5381831at2759"/>
<reference evidence="2 3" key="1">
    <citation type="submission" date="2013-05" db="EMBL/GenBank/DDBJ databases">
        <title>Drechslerella stenobrocha genome reveals carnivorous origination and mechanical trapping mechanism of predatory fungi.</title>
        <authorList>
            <person name="Liu X."/>
            <person name="Zhang W."/>
            <person name="Liu K."/>
        </authorList>
    </citation>
    <scope>NUCLEOTIDE SEQUENCE [LARGE SCALE GENOMIC DNA]</scope>
    <source>
        <strain evidence="2 3">248</strain>
    </source>
</reference>
<protein>
    <submittedName>
        <fullName evidence="2">Uncharacterized protein</fullName>
    </submittedName>
</protein>
<gene>
    <name evidence="2" type="ORF">DRE_00895</name>
</gene>
<dbReference type="EMBL" id="KI966427">
    <property type="protein sequence ID" value="EWC45496.1"/>
    <property type="molecule type" value="Genomic_DNA"/>
</dbReference>
<accession>W7HNA2</accession>
<name>W7HNA2_9PEZI</name>
<evidence type="ECO:0000313" key="3">
    <source>
        <dbReference type="Proteomes" id="UP000024837"/>
    </source>
</evidence>
<keyword evidence="1" id="KW-0732">Signal</keyword>
<organism evidence="2 3">
    <name type="scientific">Drechslerella stenobrocha 248</name>
    <dbReference type="NCBI Taxonomy" id="1043628"/>
    <lineage>
        <taxon>Eukaryota</taxon>
        <taxon>Fungi</taxon>
        <taxon>Dikarya</taxon>
        <taxon>Ascomycota</taxon>
        <taxon>Pezizomycotina</taxon>
        <taxon>Orbiliomycetes</taxon>
        <taxon>Orbiliales</taxon>
        <taxon>Orbiliaceae</taxon>
        <taxon>Drechslerella</taxon>
    </lineage>
</organism>
<dbReference type="Proteomes" id="UP000024837">
    <property type="component" value="Unassembled WGS sequence"/>
</dbReference>